<reference evidence="1" key="1">
    <citation type="submission" date="2017-03" db="EMBL/GenBank/DDBJ databases">
        <title>The mitochondrial genome of the carnivorous plant Utricularia reniformis (Lentibulariaceae): structure, comparative analysis and evolutionary landmarks.</title>
        <authorList>
            <person name="Silva S.R."/>
            <person name="Alvarenga D.O."/>
            <person name="Michael T.P."/>
            <person name="Miranda V.F.O."/>
            <person name="Varani A.M."/>
        </authorList>
    </citation>
    <scope>NUCLEOTIDE SEQUENCE</scope>
</reference>
<proteinExistence type="predicted"/>
<evidence type="ECO:0000313" key="1">
    <source>
        <dbReference type="EMBL" id="ART31442.1"/>
    </source>
</evidence>
<accession>A0A1Y0B1W9</accession>
<keyword evidence="1" id="KW-0496">Mitochondrion</keyword>
<dbReference type="EMBL" id="KY774314">
    <property type="protein sequence ID" value="ART31442.1"/>
    <property type="molecule type" value="Genomic_DNA"/>
</dbReference>
<protein>
    <submittedName>
        <fullName evidence="1">Uncharacterized protein</fullName>
    </submittedName>
</protein>
<dbReference type="AlphaFoldDB" id="A0A1Y0B1W9"/>
<name>A0A1Y0B1W9_9LAMI</name>
<gene>
    <name evidence="1" type="ORF">AEK19_MT1229</name>
</gene>
<geneLocation type="mitochondrion" evidence="1"/>
<sequence>MNGLPYSFFFSYKVRIKEKRTNTSRLSFSPLCLVPLK</sequence>
<organism evidence="1">
    <name type="scientific">Utricularia reniformis</name>
    <dbReference type="NCBI Taxonomy" id="192314"/>
    <lineage>
        <taxon>Eukaryota</taxon>
        <taxon>Viridiplantae</taxon>
        <taxon>Streptophyta</taxon>
        <taxon>Embryophyta</taxon>
        <taxon>Tracheophyta</taxon>
        <taxon>Spermatophyta</taxon>
        <taxon>Magnoliopsida</taxon>
        <taxon>eudicotyledons</taxon>
        <taxon>Gunneridae</taxon>
        <taxon>Pentapetalae</taxon>
        <taxon>asterids</taxon>
        <taxon>lamiids</taxon>
        <taxon>Lamiales</taxon>
        <taxon>Lentibulariaceae</taxon>
        <taxon>Utricularia</taxon>
    </lineage>
</organism>